<accession>A0ACB9THE7</accession>
<evidence type="ECO:0000313" key="2">
    <source>
        <dbReference type="Proteomes" id="UP001056778"/>
    </source>
</evidence>
<sequence>MPFTHLEKCDMMECYIVCNKNSLQARERYGVLFPTRNLPDRRYFLLLYPDAPRWMGGQYDWKSAQWKWIYNGKIIPRHQFDSSVDAKNLAWHCLIIDPKNNYRWNASSCFDKNYYICQTRLVNRKPDEAANLSLAEKGPNNHDQKNDNNNGGFNSTEQHDTQPGYQFIIDADISPQKPKKPRKRFTCPEDQILAGRKCYILSKDKETWNNAYYKCQDMKSELAIFNNTKQDQRLRIKINRFQRNTEKRWIGGYFDYVNNLWKWAASGRALPVQPVVLTDLKWSCVLWDPHQTERWTSETCLTPMYYMCQSNATPVEKKIHPRKGRRKPNRS</sequence>
<dbReference type="Proteomes" id="UP001056778">
    <property type="component" value="Chromosome 3"/>
</dbReference>
<evidence type="ECO:0000313" key="1">
    <source>
        <dbReference type="EMBL" id="KAI4466230.1"/>
    </source>
</evidence>
<keyword evidence="2" id="KW-1185">Reference proteome</keyword>
<gene>
    <name evidence="1" type="ORF">MML48_3g00012408</name>
</gene>
<proteinExistence type="predicted"/>
<name>A0ACB9THE7_HOLOL</name>
<comment type="caution">
    <text evidence="1">The sequence shown here is derived from an EMBL/GenBank/DDBJ whole genome shotgun (WGS) entry which is preliminary data.</text>
</comment>
<reference evidence="1" key="1">
    <citation type="submission" date="2022-04" db="EMBL/GenBank/DDBJ databases">
        <title>Chromosome-scale genome assembly of Holotrichia oblita Faldermann.</title>
        <authorList>
            <person name="Rongchong L."/>
        </authorList>
    </citation>
    <scope>NUCLEOTIDE SEQUENCE</scope>
    <source>
        <strain evidence="1">81SQS9</strain>
    </source>
</reference>
<protein>
    <submittedName>
        <fullName evidence="1">C-type lectin domain-containing protein</fullName>
    </submittedName>
</protein>
<organism evidence="1 2">
    <name type="scientific">Holotrichia oblita</name>
    <name type="common">Chafer beetle</name>
    <dbReference type="NCBI Taxonomy" id="644536"/>
    <lineage>
        <taxon>Eukaryota</taxon>
        <taxon>Metazoa</taxon>
        <taxon>Ecdysozoa</taxon>
        <taxon>Arthropoda</taxon>
        <taxon>Hexapoda</taxon>
        <taxon>Insecta</taxon>
        <taxon>Pterygota</taxon>
        <taxon>Neoptera</taxon>
        <taxon>Endopterygota</taxon>
        <taxon>Coleoptera</taxon>
        <taxon>Polyphaga</taxon>
        <taxon>Scarabaeiformia</taxon>
        <taxon>Scarabaeidae</taxon>
        <taxon>Melolonthinae</taxon>
        <taxon>Holotrichia</taxon>
    </lineage>
</organism>
<dbReference type="EMBL" id="CM043017">
    <property type="protein sequence ID" value="KAI4466230.1"/>
    <property type="molecule type" value="Genomic_DNA"/>
</dbReference>